<evidence type="ECO:0000313" key="2">
    <source>
        <dbReference type="Proteomes" id="UP000594638"/>
    </source>
</evidence>
<evidence type="ECO:0000313" key="1">
    <source>
        <dbReference type="EMBL" id="CAA3028066.1"/>
    </source>
</evidence>
<protein>
    <submittedName>
        <fullName evidence="1">Uncharacterized protein</fullName>
    </submittedName>
</protein>
<dbReference type="Gramene" id="OE9A092481T1">
    <property type="protein sequence ID" value="OE9A092481C1"/>
    <property type="gene ID" value="OE9A092481"/>
</dbReference>
<dbReference type="EMBL" id="CACTIH010009236">
    <property type="protein sequence ID" value="CAA3028066.1"/>
    <property type="molecule type" value="Genomic_DNA"/>
</dbReference>
<reference evidence="1 2" key="1">
    <citation type="submission" date="2019-12" db="EMBL/GenBank/DDBJ databases">
        <authorList>
            <person name="Alioto T."/>
            <person name="Alioto T."/>
            <person name="Gomez Garrido J."/>
        </authorList>
    </citation>
    <scope>NUCLEOTIDE SEQUENCE [LARGE SCALE GENOMIC DNA]</scope>
</reference>
<sequence length="76" mass="8688">MVAEAKQDVAIEAAAMRDVVLMEAETPWFKPKKGSVFPAKRRSVKKMMFYEIVHCVLPCFDSLFKSNRSANRVHSK</sequence>
<dbReference type="AlphaFoldDB" id="A0A8S0V8S4"/>
<accession>A0A8S0V8S4</accession>
<proteinExistence type="predicted"/>
<dbReference type="OrthoDB" id="1745733at2759"/>
<gene>
    <name evidence="1" type="ORF">OLEA9_A092481</name>
</gene>
<organism evidence="1 2">
    <name type="scientific">Olea europaea subsp. europaea</name>
    <dbReference type="NCBI Taxonomy" id="158383"/>
    <lineage>
        <taxon>Eukaryota</taxon>
        <taxon>Viridiplantae</taxon>
        <taxon>Streptophyta</taxon>
        <taxon>Embryophyta</taxon>
        <taxon>Tracheophyta</taxon>
        <taxon>Spermatophyta</taxon>
        <taxon>Magnoliopsida</taxon>
        <taxon>eudicotyledons</taxon>
        <taxon>Gunneridae</taxon>
        <taxon>Pentapetalae</taxon>
        <taxon>asterids</taxon>
        <taxon>lamiids</taxon>
        <taxon>Lamiales</taxon>
        <taxon>Oleaceae</taxon>
        <taxon>Oleeae</taxon>
        <taxon>Olea</taxon>
    </lineage>
</organism>
<comment type="caution">
    <text evidence="1">The sequence shown here is derived from an EMBL/GenBank/DDBJ whole genome shotgun (WGS) entry which is preliminary data.</text>
</comment>
<keyword evidence="2" id="KW-1185">Reference proteome</keyword>
<dbReference type="Proteomes" id="UP000594638">
    <property type="component" value="Unassembled WGS sequence"/>
</dbReference>
<name>A0A8S0V8S4_OLEEU</name>